<dbReference type="PANTHER" id="PTHR42852:SF6">
    <property type="entry name" value="THIOL:DISULFIDE INTERCHANGE PROTEIN DSBE"/>
    <property type="match status" value="1"/>
</dbReference>
<keyword evidence="3" id="KW-0735">Signal-anchor</keyword>
<comment type="caution">
    <text evidence="8">The sequence shown here is derived from an EMBL/GenBank/DDBJ whole genome shotgun (WGS) entry which is preliminary data.</text>
</comment>
<evidence type="ECO:0000256" key="6">
    <source>
        <dbReference type="SAM" id="SignalP"/>
    </source>
</evidence>
<proteinExistence type="predicted"/>
<organism evidence="8 9">
    <name type="scientific">Nocardioides faecalis</name>
    <dbReference type="NCBI Taxonomy" id="2803858"/>
    <lineage>
        <taxon>Bacteria</taxon>
        <taxon>Bacillati</taxon>
        <taxon>Actinomycetota</taxon>
        <taxon>Actinomycetes</taxon>
        <taxon>Propionibacteriales</taxon>
        <taxon>Nocardioidaceae</taxon>
        <taxon>Nocardioides</taxon>
    </lineage>
</organism>
<dbReference type="CDD" id="cd02966">
    <property type="entry name" value="TlpA_like_family"/>
    <property type="match status" value="1"/>
</dbReference>
<gene>
    <name evidence="8" type="ORF">JK386_14025</name>
</gene>
<evidence type="ECO:0000256" key="2">
    <source>
        <dbReference type="ARBA" id="ARBA00022748"/>
    </source>
</evidence>
<protein>
    <submittedName>
        <fullName evidence="8">TlpA family protein disulfide reductase</fullName>
    </submittedName>
</protein>
<dbReference type="GO" id="GO:0017004">
    <property type="term" value="P:cytochrome complex assembly"/>
    <property type="evidence" value="ECO:0007669"/>
    <property type="project" value="UniProtKB-KW"/>
</dbReference>
<evidence type="ECO:0000256" key="3">
    <source>
        <dbReference type="ARBA" id="ARBA00022968"/>
    </source>
</evidence>
<keyword evidence="4" id="KW-1015">Disulfide bond</keyword>
<evidence type="ECO:0000256" key="4">
    <source>
        <dbReference type="ARBA" id="ARBA00023157"/>
    </source>
</evidence>
<dbReference type="GO" id="GO:0016491">
    <property type="term" value="F:oxidoreductase activity"/>
    <property type="evidence" value="ECO:0007669"/>
    <property type="project" value="InterPro"/>
</dbReference>
<keyword evidence="9" id="KW-1185">Reference proteome</keyword>
<reference evidence="8" key="1">
    <citation type="submission" date="2021-01" db="EMBL/GenBank/DDBJ databases">
        <title>Novel species in genus Nocardioides.</title>
        <authorList>
            <person name="Zhang G."/>
        </authorList>
    </citation>
    <scope>NUCLEOTIDE SEQUENCE</scope>
    <source>
        <strain evidence="8">Zg-536</strain>
    </source>
</reference>
<comment type="subcellular location">
    <subcellularLocation>
        <location evidence="1">Cell envelope</location>
    </subcellularLocation>
</comment>
<feature type="domain" description="Thioredoxin" evidence="7">
    <location>
        <begin position="59"/>
        <end position="198"/>
    </location>
</feature>
<dbReference type="GO" id="GO:0030313">
    <property type="term" value="C:cell envelope"/>
    <property type="evidence" value="ECO:0007669"/>
    <property type="project" value="UniProtKB-SubCell"/>
</dbReference>
<dbReference type="EMBL" id="JAERTX010000013">
    <property type="protein sequence ID" value="MBM9461014.1"/>
    <property type="molecule type" value="Genomic_DNA"/>
</dbReference>
<dbReference type="RefSeq" id="WP_205292327.1">
    <property type="nucleotide sequence ID" value="NZ_CP074406.1"/>
</dbReference>
<dbReference type="PROSITE" id="PS51257">
    <property type="entry name" value="PROKAR_LIPOPROTEIN"/>
    <property type="match status" value="1"/>
</dbReference>
<keyword evidence="6" id="KW-0732">Signal</keyword>
<dbReference type="InterPro" id="IPR000866">
    <property type="entry name" value="AhpC/TSA"/>
</dbReference>
<evidence type="ECO:0000256" key="5">
    <source>
        <dbReference type="ARBA" id="ARBA00023284"/>
    </source>
</evidence>
<dbReference type="SUPFAM" id="SSF52833">
    <property type="entry name" value="Thioredoxin-like"/>
    <property type="match status" value="1"/>
</dbReference>
<keyword evidence="5" id="KW-0676">Redox-active center</keyword>
<dbReference type="Gene3D" id="3.40.30.10">
    <property type="entry name" value="Glutaredoxin"/>
    <property type="match status" value="1"/>
</dbReference>
<feature type="chain" id="PRO_5038799251" evidence="6">
    <location>
        <begin position="20"/>
        <end position="208"/>
    </location>
</feature>
<dbReference type="PROSITE" id="PS51352">
    <property type="entry name" value="THIOREDOXIN_2"/>
    <property type="match status" value="1"/>
</dbReference>
<evidence type="ECO:0000259" key="7">
    <source>
        <dbReference type="PROSITE" id="PS51352"/>
    </source>
</evidence>
<keyword evidence="2" id="KW-0201">Cytochrome c-type biogenesis</keyword>
<dbReference type="AlphaFoldDB" id="A0A938YBX6"/>
<dbReference type="InterPro" id="IPR013766">
    <property type="entry name" value="Thioredoxin_domain"/>
</dbReference>
<dbReference type="PROSITE" id="PS00194">
    <property type="entry name" value="THIOREDOXIN_1"/>
    <property type="match status" value="1"/>
</dbReference>
<dbReference type="Pfam" id="PF00578">
    <property type="entry name" value="AhpC-TSA"/>
    <property type="match status" value="1"/>
</dbReference>
<keyword evidence="3" id="KW-0812">Transmembrane</keyword>
<sequence length="208" mass="21564">MRRLPAALGVLLAAAVLLTGCDGGRPAALACKVDVDTPDLVADREAAGIASCTAIPLRESGSADLPDVDLPCLGADAPVSLSSLQGPALVNFWASNCGPCREELPALQEFHERYGDQVSVLGVDYLETYPGAAIDLARRSGVTYPSLADACGDLADTDLRILGLPQFVLVAEDGSIAQSAGGVESVEEVVALVRTHLDIELEPAKGER</sequence>
<feature type="signal peptide" evidence="6">
    <location>
        <begin position="1"/>
        <end position="19"/>
    </location>
</feature>
<evidence type="ECO:0000256" key="1">
    <source>
        <dbReference type="ARBA" id="ARBA00004196"/>
    </source>
</evidence>
<name>A0A938YBX6_9ACTN</name>
<accession>A0A938YBX6</accession>
<dbReference type="InterPro" id="IPR017937">
    <property type="entry name" value="Thioredoxin_CS"/>
</dbReference>
<dbReference type="InterPro" id="IPR036249">
    <property type="entry name" value="Thioredoxin-like_sf"/>
</dbReference>
<dbReference type="InterPro" id="IPR050553">
    <property type="entry name" value="Thioredoxin_ResA/DsbE_sf"/>
</dbReference>
<evidence type="ECO:0000313" key="8">
    <source>
        <dbReference type="EMBL" id="MBM9461014.1"/>
    </source>
</evidence>
<evidence type="ECO:0000313" key="9">
    <source>
        <dbReference type="Proteomes" id="UP000663791"/>
    </source>
</evidence>
<dbReference type="PANTHER" id="PTHR42852">
    <property type="entry name" value="THIOL:DISULFIDE INTERCHANGE PROTEIN DSBE"/>
    <property type="match status" value="1"/>
</dbReference>
<dbReference type="Proteomes" id="UP000663791">
    <property type="component" value="Unassembled WGS sequence"/>
</dbReference>
<dbReference type="GO" id="GO:0016209">
    <property type="term" value="F:antioxidant activity"/>
    <property type="evidence" value="ECO:0007669"/>
    <property type="project" value="InterPro"/>
</dbReference>